<dbReference type="SUPFAM" id="SSF52540">
    <property type="entry name" value="P-loop containing nucleoside triphosphate hydrolases"/>
    <property type="match status" value="1"/>
</dbReference>
<dbReference type="SUPFAM" id="SSF75553">
    <property type="entry name" value="Smc hinge domain"/>
    <property type="match status" value="1"/>
</dbReference>
<evidence type="ECO:0000256" key="1">
    <source>
        <dbReference type="ARBA" id="ARBA00023054"/>
    </source>
</evidence>
<dbReference type="Pfam" id="PF06470">
    <property type="entry name" value="SMC_hinge"/>
    <property type="match status" value="1"/>
</dbReference>
<dbReference type="GO" id="GO:0005524">
    <property type="term" value="F:ATP binding"/>
    <property type="evidence" value="ECO:0007669"/>
    <property type="project" value="InterPro"/>
</dbReference>
<reference evidence="5 6" key="1">
    <citation type="submission" date="2022-12" db="EMBL/GenBank/DDBJ databases">
        <title>Chromosome-level genome assembly of true bugs.</title>
        <authorList>
            <person name="Ma L."/>
            <person name="Li H."/>
        </authorList>
    </citation>
    <scope>NUCLEOTIDE SEQUENCE [LARGE SCALE GENOMIC DNA]</scope>
    <source>
        <strain evidence="5">Lab_2022b</strain>
    </source>
</reference>
<dbReference type="PANTHER" id="PTHR43977">
    <property type="entry name" value="STRUCTURAL MAINTENANCE OF CHROMOSOMES PROTEIN 3"/>
    <property type="match status" value="1"/>
</dbReference>
<name>A0AAW1DLG5_9HEMI</name>
<dbReference type="Proteomes" id="UP001461498">
    <property type="component" value="Unassembled WGS sequence"/>
</dbReference>
<dbReference type="Gene3D" id="1.20.1060.20">
    <property type="match status" value="1"/>
</dbReference>
<evidence type="ECO:0008006" key="7">
    <source>
        <dbReference type="Google" id="ProtNLM"/>
    </source>
</evidence>
<dbReference type="Pfam" id="PF13476">
    <property type="entry name" value="AAA_23"/>
    <property type="match status" value="1"/>
</dbReference>
<dbReference type="EMBL" id="JAPXFL010000001">
    <property type="protein sequence ID" value="KAK9511447.1"/>
    <property type="molecule type" value="Genomic_DNA"/>
</dbReference>
<dbReference type="Gene3D" id="3.40.50.300">
    <property type="entry name" value="P-loop containing nucleotide triphosphate hydrolases"/>
    <property type="match status" value="1"/>
</dbReference>
<dbReference type="InterPro" id="IPR027417">
    <property type="entry name" value="P-loop_NTPase"/>
</dbReference>
<evidence type="ECO:0000259" key="4">
    <source>
        <dbReference type="Pfam" id="PF13476"/>
    </source>
</evidence>
<feature type="domain" description="Rad50/SbcC-type AAA" evidence="4">
    <location>
        <begin position="5"/>
        <end position="211"/>
    </location>
</feature>
<sequence>MYIKKITISNFKSYGGKCVLEGISRNITAFVGSVGSGKSNFLEAIKFVSEFGYIELKDKMRLLNSNSRERVLAVELEFGECDLFNGKEISFKRKVKENRDMFYINQQMVSRKDFMAVLEVCAFCTKSLYFASPRTINDFVMTSAHGRLLSFIDCLGTSISLSLASINKTALKMEELKVKYEKLDDFLANMAAYNYDEELEKLQKYKELQAKKSYLILLLHNHYIRNWQQKIKQLEDMRGTEQTKKFYDLQVERNRLKIRLQDVHRSILNGGYLKEDMEKEMISLLVKKEKISLAMKEADQNIEYAKKSVQDETKVNELIEEISSLEQKINALEVKYSEKNQELVDLTESLSMAEQTRLELLTNIRRFQSKADRNRWINEQLRLIESKVVANEEGKSELLAQRAQLCRKRVDLERELQEHDTESESEQRCELKKKHYETVIHIKELRRNQNEIEENVKMLEETLDGKKVELRFKQGLGTYNGGESIQKVLNKWKNSGNEYYLNLLRGYHGMVIDNFVCSQQINIAVESAVGKMLYMHIIDDNTVGNGLLKEMKEMQLPGEVVFLPLNRIVPKQIHRRADDEVSQYSTLVVYHTLL</sequence>
<feature type="coiled-coil region" evidence="2">
    <location>
        <begin position="395"/>
        <end position="469"/>
    </location>
</feature>
<organism evidence="5 6">
    <name type="scientific">Rhynocoris fuscipes</name>
    <dbReference type="NCBI Taxonomy" id="488301"/>
    <lineage>
        <taxon>Eukaryota</taxon>
        <taxon>Metazoa</taxon>
        <taxon>Ecdysozoa</taxon>
        <taxon>Arthropoda</taxon>
        <taxon>Hexapoda</taxon>
        <taxon>Insecta</taxon>
        <taxon>Pterygota</taxon>
        <taxon>Neoptera</taxon>
        <taxon>Paraneoptera</taxon>
        <taxon>Hemiptera</taxon>
        <taxon>Heteroptera</taxon>
        <taxon>Panheteroptera</taxon>
        <taxon>Cimicomorpha</taxon>
        <taxon>Reduviidae</taxon>
        <taxon>Harpactorinae</taxon>
        <taxon>Harpactorini</taxon>
        <taxon>Rhynocoris</taxon>
    </lineage>
</organism>
<evidence type="ECO:0000256" key="2">
    <source>
        <dbReference type="SAM" id="Coils"/>
    </source>
</evidence>
<dbReference type="InterPro" id="IPR038729">
    <property type="entry name" value="Rad50/SbcC_AAA"/>
</dbReference>
<feature type="domain" description="SMC hinge" evidence="3">
    <location>
        <begin position="505"/>
        <end position="580"/>
    </location>
</feature>
<dbReference type="InterPro" id="IPR036277">
    <property type="entry name" value="SMC_hinge_sf"/>
</dbReference>
<dbReference type="AlphaFoldDB" id="A0AAW1DLG5"/>
<dbReference type="GO" id="GO:0051276">
    <property type="term" value="P:chromosome organization"/>
    <property type="evidence" value="ECO:0007669"/>
    <property type="project" value="InterPro"/>
</dbReference>
<evidence type="ECO:0000259" key="3">
    <source>
        <dbReference type="Pfam" id="PF06470"/>
    </source>
</evidence>
<proteinExistence type="predicted"/>
<dbReference type="InterPro" id="IPR010935">
    <property type="entry name" value="SMC_hinge"/>
</dbReference>
<feature type="coiled-coil region" evidence="2">
    <location>
        <begin position="308"/>
        <end position="356"/>
    </location>
</feature>
<evidence type="ECO:0000313" key="5">
    <source>
        <dbReference type="EMBL" id="KAK9511447.1"/>
    </source>
</evidence>
<keyword evidence="6" id="KW-1185">Reference proteome</keyword>
<keyword evidence="1 2" id="KW-0175">Coiled coil</keyword>
<comment type="caution">
    <text evidence="5">The sequence shown here is derived from an EMBL/GenBank/DDBJ whole genome shotgun (WGS) entry which is preliminary data.</text>
</comment>
<gene>
    <name evidence="5" type="ORF">O3M35_000101</name>
</gene>
<evidence type="ECO:0000313" key="6">
    <source>
        <dbReference type="Proteomes" id="UP001461498"/>
    </source>
</evidence>
<dbReference type="GO" id="GO:0005694">
    <property type="term" value="C:chromosome"/>
    <property type="evidence" value="ECO:0007669"/>
    <property type="project" value="InterPro"/>
</dbReference>
<protein>
    <recommendedName>
        <fullName evidence="7">RecF/RecN/SMC N-terminal domain-containing protein</fullName>
    </recommendedName>
</protein>
<accession>A0AAW1DLG5</accession>